<keyword evidence="4" id="KW-1185">Reference proteome</keyword>
<dbReference type="Pfam" id="PF07811">
    <property type="entry name" value="TadE"/>
    <property type="match status" value="1"/>
</dbReference>
<organism evidence="3 4">
    <name type="scientific">Novipirellula aureliae</name>
    <dbReference type="NCBI Taxonomy" id="2527966"/>
    <lineage>
        <taxon>Bacteria</taxon>
        <taxon>Pseudomonadati</taxon>
        <taxon>Planctomycetota</taxon>
        <taxon>Planctomycetia</taxon>
        <taxon>Pirellulales</taxon>
        <taxon>Pirellulaceae</taxon>
        <taxon>Novipirellula</taxon>
    </lineage>
</organism>
<name>A0A5C6DR04_9BACT</name>
<keyword evidence="1" id="KW-0812">Transmembrane</keyword>
<evidence type="ECO:0000259" key="2">
    <source>
        <dbReference type="Pfam" id="PF07811"/>
    </source>
</evidence>
<gene>
    <name evidence="3" type="ORF">Q31b_41540</name>
</gene>
<evidence type="ECO:0000313" key="3">
    <source>
        <dbReference type="EMBL" id="TWU39072.1"/>
    </source>
</evidence>
<dbReference type="Proteomes" id="UP000315471">
    <property type="component" value="Unassembled WGS sequence"/>
</dbReference>
<comment type="caution">
    <text evidence="3">The sequence shown here is derived from an EMBL/GenBank/DDBJ whole genome shotgun (WGS) entry which is preliminary data.</text>
</comment>
<proteinExistence type="predicted"/>
<dbReference type="InterPro" id="IPR012495">
    <property type="entry name" value="TadE-like_dom"/>
</dbReference>
<evidence type="ECO:0000313" key="4">
    <source>
        <dbReference type="Proteomes" id="UP000315471"/>
    </source>
</evidence>
<reference evidence="3 4" key="1">
    <citation type="submission" date="2019-02" db="EMBL/GenBank/DDBJ databases">
        <title>Deep-cultivation of Planctomycetes and their phenomic and genomic characterization uncovers novel biology.</title>
        <authorList>
            <person name="Wiegand S."/>
            <person name="Jogler M."/>
            <person name="Boedeker C."/>
            <person name="Pinto D."/>
            <person name="Vollmers J."/>
            <person name="Rivas-Marin E."/>
            <person name="Kohn T."/>
            <person name="Peeters S.H."/>
            <person name="Heuer A."/>
            <person name="Rast P."/>
            <person name="Oberbeckmann S."/>
            <person name="Bunk B."/>
            <person name="Jeske O."/>
            <person name="Meyerdierks A."/>
            <person name="Storesund J.E."/>
            <person name="Kallscheuer N."/>
            <person name="Luecker S."/>
            <person name="Lage O.M."/>
            <person name="Pohl T."/>
            <person name="Merkel B.J."/>
            <person name="Hornburger P."/>
            <person name="Mueller R.-W."/>
            <person name="Bruemmer F."/>
            <person name="Labrenz M."/>
            <person name="Spormann A.M."/>
            <person name="Op Den Camp H."/>
            <person name="Overmann J."/>
            <person name="Amann R."/>
            <person name="Jetten M.S.M."/>
            <person name="Mascher T."/>
            <person name="Medema M.H."/>
            <person name="Devos D.P."/>
            <person name="Kaster A.-K."/>
            <person name="Ovreas L."/>
            <person name="Rohde M."/>
            <person name="Galperin M.Y."/>
            <person name="Jogler C."/>
        </authorList>
    </citation>
    <scope>NUCLEOTIDE SEQUENCE [LARGE SCALE GENOMIC DNA]</scope>
    <source>
        <strain evidence="3 4">Q31b</strain>
    </source>
</reference>
<keyword evidence="1" id="KW-0472">Membrane</keyword>
<dbReference type="EMBL" id="SJPY01000006">
    <property type="protein sequence ID" value="TWU39072.1"/>
    <property type="molecule type" value="Genomic_DNA"/>
</dbReference>
<dbReference type="AlphaFoldDB" id="A0A5C6DR04"/>
<feature type="domain" description="TadE-like" evidence="2">
    <location>
        <begin position="10"/>
        <end position="52"/>
    </location>
</feature>
<accession>A0A5C6DR04</accession>
<dbReference type="RefSeq" id="WP_197171882.1">
    <property type="nucleotide sequence ID" value="NZ_SJPY01000006.1"/>
</dbReference>
<evidence type="ECO:0000256" key="1">
    <source>
        <dbReference type="SAM" id="Phobius"/>
    </source>
</evidence>
<sequence>MNRKRQKRSGATMVEFAIVANLLFVMIFASMELARINMARNLAQDAAYYAARVVMVPGATAAEANAEVDRIMGTLLNSQGYSSSVNDLDFDSDTVEVTVTVDMKKIALFTPMFMPQTKVDYTAKLRTERYEGFFEQ</sequence>
<feature type="transmembrane region" description="Helical" evidence="1">
    <location>
        <begin position="12"/>
        <end position="31"/>
    </location>
</feature>
<protein>
    <submittedName>
        <fullName evidence="3">TadE-like protein</fullName>
    </submittedName>
</protein>
<keyword evidence="1" id="KW-1133">Transmembrane helix</keyword>